<dbReference type="RefSeq" id="WP_068336817.1">
    <property type="nucleotide sequence ID" value="NZ_LVHF01000033.1"/>
</dbReference>
<organism evidence="2 3">
    <name type="scientific">Photobacterium jeanii</name>
    <dbReference type="NCBI Taxonomy" id="858640"/>
    <lineage>
        <taxon>Bacteria</taxon>
        <taxon>Pseudomonadati</taxon>
        <taxon>Pseudomonadota</taxon>
        <taxon>Gammaproteobacteria</taxon>
        <taxon>Vibrionales</taxon>
        <taxon>Vibrionaceae</taxon>
        <taxon>Photobacterium</taxon>
    </lineage>
</organism>
<dbReference type="EMBL" id="LVHF01000033">
    <property type="protein sequence ID" value="OAN11623.1"/>
    <property type="molecule type" value="Genomic_DNA"/>
</dbReference>
<comment type="caution">
    <text evidence="2">The sequence shown here is derived from an EMBL/GenBank/DDBJ whole genome shotgun (WGS) entry which is preliminary data.</text>
</comment>
<feature type="chain" id="PRO_5008090008" evidence="1">
    <location>
        <begin position="25"/>
        <end position="159"/>
    </location>
</feature>
<keyword evidence="1" id="KW-0732">Signal</keyword>
<proteinExistence type="predicted"/>
<reference evidence="2 3" key="1">
    <citation type="submission" date="2016-03" db="EMBL/GenBank/DDBJ databases">
        <title>Photobacterium proteolyticum sp. nov. a protease producing bacterium isolated from ocean sediments of Laizhou Bay.</title>
        <authorList>
            <person name="Li Y."/>
        </authorList>
    </citation>
    <scope>NUCLEOTIDE SEQUENCE [LARGE SCALE GENOMIC DNA]</scope>
    <source>
        <strain evidence="2 3">R-40508</strain>
    </source>
</reference>
<accession>A0A178K4K4</accession>
<evidence type="ECO:0000256" key="1">
    <source>
        <dbReference type="SAM" id="SignalP"/>
    </source>
</evidence>
<feature type="signal peptide" evidence="1">
    <location>
        <begin position="1"/>
        <end position="24"/>
    </location>
</feature>
<keyword evidence="3" id="KW-1185">Reference proteome</keyword>
<dbReference type="AlphaFoldDB" id="A0A178K4K4"/>
<dbReference type="Proteomes" id="UP000078503">
    <property type="component" value="Unassembled WGS sequence"/>
</dbReference>
<gene>
    <name evidence="2" type="ORF">A3K86_22165</name>
</gene>
<evidence type="ECO:0000313" key="3">
    <source>
        <dbReference type="Proteomes" id="UP000078503"/>
    </source>
</evidence>
<dbReference type="OrthoDB" id="5881038at2"/>
<name>A0A178K4K4_9GAMM</name>
<evidence type="ECO:0000313" key="2">
    <source>
        <dbReference type="EMBL" id="OAN11623.1"/>
    </source>
</evidence>
<sequence length="159" mass="17476">MKKAILILAGIGVFAYLATNTRQAEPTPVNEPLPQAPSFVVSTAFDGEWQGKRLDISGDNVCQQTRILGTITDGEVKFKLMYNNTVLKGWISESGELDLYADSVRWGYRFTGNGEVQANSDAALIKGDWHVTNAPCHGSWQIERVTQSPSDNSDEQEIA</sequence>
<protein>
    <submittedName>
        <fullName evidence="2">Uncharacterized protein</fullName>
    </submittedName>
</protein>